<gene>
    <name evidence="1" type="ORF">V6N12_045723</name>
</gene>
<keyword evidence="2" id="KW-1185">Reference proteome</keyword>
<reference evidence="1 2" key="1">
    <citation type="journal article" date="2024" name="G3 (Bethesda)">
        <title>Genome assembly of Hibiscus sabdariffa L. provides insights into metabolisms of medicinal natural products.</title>
        <authorList>
            <person name="Kim T."/>
        </authorList>
    </citation>
    <scope>NUCLEOTIDE SEQUENCE [LARGE SCALE GENOMIC DNA]</scope>
    <source>
        <strain evidence="1">TK-2024</strain>
        <tissue evidence="1">Old leaves</tissue>
    </source>
</reference>
<comment type="caution">
    <text evidence="1">The sequence shown here is derived from an EMBL/GenBank/DDBJ whole genome shotgun (WGS) entry which is preliminary data.</text>
</comment>
<dbReference type="Proteomes" id="UP001472677">
    <property type="component" value="Unassembled WGS sequence"/>
</dbReference>
<proteinExistence type="predicted"/>
<protein>
    <submittedName>
        <fullName evidence="1">Uncharacterized protein</fullName>
    </submittedName>
</protein>
<sequence length="144" mass="15726">MAWTSPSPREATSVSICESSLIVGDRWFQATVGRHSFGYLTVPAGVCKCDNDSEKLQRSSDVGLLDASYEVLVRVEGGSDRADIGEEVVTTVSTQTVVVLVNTEGRNHVVFITWEINMARAFSSLLEGYGKVWLLSHEAFLGIL</sequence>
<dbReference type="EMBL" id="JBBPBM010000003">
    <property type="protein sequence ID" value="KAK8593647.1"/>
    <property type="molecule type" value="Genomic_DNA"/>
</dbReference>
<accession>A0ABR2G3J6</accession>
<organism evidence="1 2">
    <name type="scientific">Hibiscus sabdariffa</name>
    <name type="common">roselle</name>
    <dbReference type="NCBI Taxonomy" id="183260"/>
    <lineage>
        <taxon>Eukaryota</taxon>
        <taxon>Viridiplantae</taxon>
        <taxon>Streptophyta</taxon>
        <taxon>Embryophyta</taxon>
        <taxon>Tracheophyta</taxon>
        <taxon>Spermatophyta</taxon>
        <taxon>Magnoliopsida</taxon>
        <taxon>eudicotyledons</taxon>
        <taxon>Gunneridae</taxon>
        <taxon>Pentapetalae</taxon>
        <taxon>rosids</taxon>
        <taxon>malvids</taxon>
        <taxon>Malvales</taxon>
        <taxon>Malvaceae</taxon>
        <taxon>Malvoideae</taxon>
        <taxon>Hibiscus</taxon>
    </lineage>
</organism>
<name>A0ABR2G3J6_9ROSI</name>
<evidence type="ECO:0000313" key="1">
    <source>
        <dbReference type="EMBL" id="KAK8593647.1"/>
    </source>
</evidence>
<evidence type="ECO:0000313" key="2">
    <source>
        <dbReference type="Proteomes" id="UP001472677"/>
    </source>
</evidence>